<dbReference type="RefSeq" id="WP_197005914.1">
    <property type="nucleotide sequence ID" value="NZ_BONS01000012.1"/>
</dbReference>
<dbReference type="Proteomes" id="UP000622552">
    <property type="component" value="Unassembled WGS sequence"/>
</dbReference>
<organism evidence="2 3">
    <name type="scientific">Longispora fulva</name>
    <dbReference type="NCBI Taxonomy" id="619741"/>
    <lineage>
        <taxon>Bacteria</taxon>
        <taxon>Bacillati</taxon>
        <taxon>Actinomycetota</taxon>
        <taxon>Actinomycetes</taxon>
        <taxon>Micromonosporales</taxon>
        <taxon>Micromonosporaceae</taxon>
        <taxon>Longispora</taxon>
    </lineage>
</organism>
<dbReference type="EMBL" id="JADOUF010000001">
    <property type="protein sequence ID" value="MBG6139238.1"/>
    <property type="molecule type" value="Genomic_DNA"/>
</dbReference>
<evidence type="ECO:0000313" key="3">
    <source>
        <dbReference type="Proteomes" id="UP000622552"/>
    </source>
</evidence>
<dbReference type="AlphaFoldDB" id="A0A8J7GLY2"/>
<comment type="caution">
    <text evidence="2">The sequence shown here is derived from an EMBL/GenBank/DDBJ whole genome shotgun (WGS) entry which is preliminary data.</text>
</comment>
<keyword evidence="1" id="KW-0472">Membrane</keyword>
<accession>A0A8J7GLY2</accession>
<sequence length="208" mass="22208">MTWREYATLAGQLEAHRGVQAARAVGHVNARTALGAELTSLEELLAGQQERLSELYDRFDLSEPVLSAQQPPQVTDLAEALRRARDAAERSSSQLTAVESAARRSPYLPHWSTNLRNALVYGSTSAVAFFVNVAAFLATSGVGRLLVTVLFIALPFLAYGVGSSLIGVLFKPVLGAKPPKTRPLGLAICLAPILPLCALWGISWTVGG</sequence>
<protein>
    <submittedName>
        <fullName evidence="2">Uncharacterized protein</fullName>
    </submittedName>
</protein>
<evidence type="ECO:0000313" key="2">
    <source>
        <dbReference type="EMBL" id="MBG6139238.1"/>
    </source>
</evidence>
<keyword evidence="1" id="KW-1133">Transmembrane helix</keyword>
<keyword evidence="3" id="KW-1185">Reference proteome</keyword>
<feature type="transmembrane region" description="Helical" evidence="1">
    <location>
        <begin position="145"/>
        <end position="170"/>
    </location>
</feature>
<proteinExistence type="predicted"/>
<evidence type="ECO:0000256" key="1">
    <source>
        <dbReference type="SAM" id="Phobius"/>
    </source>
</evidence>
<gene>
    <name evidence="2" type="ORF">IW245_005432</name>
</gene>
<feature type="transmembrane region" description="Helical" evidence="1">
    <location>
        <begin position="182"/>
        <end position="202"/>
    </location>
</feature>
<feature type="transmembrane region" description="Helical" evidence="1">
    <location>
        <begin position="118"/>
        <end position="139"/>
    </location>
</feature>
<name>A0A8J7GLY2_9ACTN</name>
<keyword evidence="1" id="KW-0812">Transmembrane</keyword>
<reference evidence="2" key="1">
    <citation type="submission" date="2020-11" db="EMBL/GenBank/DDBJ databases">
        <title>Sequencing the genomes of 1000 actinobacteria strains.</title>
        <authorList>
            <person name="Klenk H.-P."/>
        </authorList>
    </citation>
    <scope>NUCLEOTIDE SEQUENCE</scope>
    <source>
        <strain evidence="2">DSM 45356</strain>
    </source>
</reference>